<comment type="caution">
    <text evidence="1">The sequence shown here is derived from an EMBL/GenBank/DDBJ whole genome shotgun (WGS) entry which is preliminary data.</text>
</comment>
<accession>A0A5C8CF01</accession>
<sequence>MKKIFLTTIALLSIASASVFGMYGVGSGEWIGFLTHGSKNATIRLHARKRHY</sequence>
<gene>
    <name evidence="1" type="ORF">EPJ80_09300</name>
</gene>
<proteinExistence type="predicted"/>
<evidence type="ECO:0000313" key="1">
    <source>
        <dbReference type="EMBL" id="TXJ11889.1"/>
    </source>
</evidence>
<dbReference type="InterPro" id="IPR008838">
    <property type="entry name" value="Variable_surface_protein_TREHY"/>
</dbReference>
<dbReference type="Pfam" id="PF05540">
    <property type="entry name" value="Serpulina_VSP"/>
    <property type="match status" value="1"/>
</dbReference>
<dbReference type="Proteomes" id="UP000325116">
    <property type="component" value="Unassembled WGS sequence"/>
</dbReference>
<dbReference type="EMBL" id="SAXT01000005">
    <property type="protein sequence ID" value="TXJ11889.1"/>
    <property type="molecule type" value="Genomic_DNA"/>
</dbReference>
<organism evidence="1 2">
    <name type="scientific">Brachyspira aalborgi</name>
    <dbReference type="NCBI Taxonomy" id="29522"/>
    <lineage>
        <taxon>Bacteria</taxon>
        <taxon>Pseudomonadati</taxon>
        <taxon>Spirochaetota</taxon>
        <taxon>Spirochaetia</taxon>
        <taxon>Brachyspirales</taxon>
        <taxon>Brachyspiraceae</taxon>
        <taxon>Brachyspira</taxon>
    </lineage>
</organism>
<name>A0A5C8CF01_9SPIR</name>
<dbReference type="AlphaFoldDB" id="A0A5C8CF01"/>
<evidence type="ECO:0008006" key="3">
    <source>
        <dbReference type="Google" id="ProtNLM"/>
    </source>
</evidence>
<protein>
    <recommendedName>
        <fullName evidence="3">Cell surface protein</fullName>
    </recommendedName>
</protein>
<evidence type="ECO:0000313" key="2">
    <source>
        <dbReference type="Proteomes" id="UP000325116"/>
    </source>
</evidence>
<reference evidence="1 2" key="1">
    <citation type="journal article" date="1992" name="Lakartidningen">
        <title>[Penicillin V and not amoxicillin is the first choice preparation in acute otitis].</title>
        <authorList>
            <person name="Kamme C."/>
            <person name="Lundgren K."/>
            <person name="Prellner K."/>
        </authorList>
    </citation>
    <scope>NUCLEOTIDE SEQUENCE [LARGE SCALE GENOMIC DNA]</scope>
    <source>
        <strain evidence="1 2">W1</strain>
    </source>
</reference>